<dbReference type="PANTHER" id="PTHR43162">
    <property type="match status" value="1"/>
</dbReference>
<dbReference type="EMBL" id="LGAP01000015">
    <property type="protein sequence ID" value="KOF16768.1"/>
    <property type="molecule type" value="Genomic_DNA"/>
</dbReference>
<feature type="domain" description="NmrA-like" evidence="1">
    <location>
        <begin position="3"/>
        <end position="241"/>
    </location>
</feature>
<dbReference type="OrthoDB" id="109735at2"/>
<accession>A0A0L8BQA8</accession>
<dbReference type="SUPFAM" id="SSF51735">
    <property type="entry name" value="NAD(P)-binding Rossmann-fold domains"/>
    <property type="match status" value="1"/>
</dbReference>
<proteinExistence type="predicted"/>
<dbReference type="InterPro" id="IPR036291">
    <property type="entry name" value="NAD(P)-bd_dom_sf"/>
</dbReference>
<evidence type="ECO:0000313" key="2">
    <source>
        <dbReference type="EMBL" id="KOF16768.1"/>
    </source>
</evidence>
<dbReference type="AlphaFoldDB" id="A0A0L8BQA8"/>
<reference evidence="3" key="1">
    <citation type="submission" date="2015-07" db="EMBL/GenBank/DDBJ databases">
        <title>Whole genome sequence of an Ensifer adhaerens strain isolated from a cave pool in the Wind Cave National Park.</title>
        <authorList>
            <person name="Eng W.W.H."/>
            <person name="Gan H.M."/>
            <person name="Barton H.A."/>
            <person name="Savka M.A."/>
        </authorList>
    </citation>
    <scope>NUCLEOTIDE SEQUENCE [LARGE SCALE GENOMIC DNA]</scope>
    <source>
        <strain evidence="3">SD006</strain>
    </source>
</reference>
<organism evidence="2 3">
    <name type="scientific">Ensifer adhaerens</name>
    <name type="common">Sinorhizobium morelense</name>
    <dbReference type="NCBI Taxonomy" id="106592"/>
    <lineage>
        <taxon>Bacteria</taxon>
        <taxon>Pseudomonadati</taxon>
        <taxon>Pseudomonadota</taxon>
        <taxon>Alphaproteobacteria</taxon>
        <taxon>Hyphomicrobiales</taxon>
        <taxon>Rhizobiaceae</taxon>
        <taxon>Sinorhizobium/Ensifer group</taxon>
        <taxon>Ensifer</taxon>
    </lineage>
</organism>
<protein>
    <submittedName>
        <fullName evidence="2">NmrA family protein</fullName>
    </submittedName>
</protein>
<dbReference type="Gene3D" id="3.90.25.10">
    <property type="entry name" value="UDP-galactose 4-epimerase, domain 1"/>
    <property type="match status" value="1"/>
</dbReference>
<dbReference type="PANTHER" id="PTHR43162:SF1">
    <property type="entry name" value="PRESTALK A DIFFERENTIATION PROTEIN A"/>
    <property type="match status" value="1"/>
</dbReference>
<dbReference type="RefSeq" id="WP_053250768.1">
    <property type="nucleotide sequence ID" value="NZ_LGAP01000015.1"/>
</dbReference>
<sequence length="279" mass="29292">MAGKILVLAANGTVGRKVIGALVAKGESVRAATRKATPIEGAEAVAFDYLDSATYGYALDGVDRMFVLTPGGHLDPVGLLMPIITAAAARGIKIVLMTVIGVDADDSIPYRQVELLVEKTGVPFVILRPNWFSDNFQTYWIEGIRHGAIAVPAAGGKTSFIDARDIAESAAAALTSDAFNGRAFNLTGPEALSYGDAAAILSRVIGKPIAYTPVDDETFVGILTGAGVPENYARFLASIFHPVREGWTAAPTGDVKTLTGHDPRSLETYARDNAATLAS</sequence>
<dbReference type="Gene3D" id="3.40.50.720">
    <property type="entry name" value="NAD(P)-binding Rossmann-like Domain"/>
    <property type="match status" value="1"/>
</dbReference>
<evidence type="ECO:0000313" key="3">
    <source>
        <dbReference type="Proteomes" id="UP000037425"/>
    </source>
</evidence>
<dbReference type="InterPro" id="IPR008030">
    <property type="entry name" value="NmrA-like"/>
</dbReference>
<dbReference type="PATRIC" id="fig|106592.7.peg.2070"/>
<dbReference type="CDD" id="cd05269">
    <property type="entry name" value="TMR_SDR_a"/>
    <property type="match status" value="1"/>
</dbReference>
<comment type="caution">
    <text evidence="2">The sequence shown here is derived from an EMBL/GenBank/DDBJ whole genome shotgun (WGS) entry which is preliminary data.</text>
</comment>
<dbReference type="InterPro" id="IPR051604">
    <property type="entry name" value="Ergot_Alk_Oxidoreductase"/>
</dbReference>
<gene>
    <name evidence="2" type="ORF">AC244_21145</name>
</gene>
<dbReference type="Pfam" id="PF05368">
    <property type="entry name" value="NmrA"/>
    <property type="match status" value="1"/>
</dbReference>
<name>A0A0L8BQA8_ENSAD</name>
<dbReference type="Proteomes" id="UP000037425">
    <property type="component" value="Unassembled WGS sequence"/>
</dbReference>
<evidence type="ECO:0000259" key="1">
    <source>
        <dbReference type="Pfam" id="PF05368"/>
    </source>
</evidence>